<dbReference type="RefSeq" id="WP_115453551.1">
    <property type="nucleotide sequence ID" value="NZ_QNQT01000011.1"/>
</dbReference>
<dbReference type="InterPro" id="IPR013736">
    <property type="entry name" value="Xaa-Pro_dipept_C"/>
</dbReference>
<dbReference type="SUPFAM" id="SSF53474">
    <property type="entry name" value="alpha/beta-Hydrolases"/>
    <property type="match status" value="1"/>
</dbReference>
<dbReference type="AlphaFoldDB" id="A0A3D8GLK6"/>
<keyword evidence="1" id="KW-0378">Hydrolase</keyword>
<accession>A0A3D8GLK6</accession>
<dbReference type="InterPro" id="IPR008979">
    <property type="entry name" value="Galactose-bd-like_sf"/>
</dbReference>
<comment type="caution">
    <text evidence="3">The sequence shown here is derived from an EMBL/GenBank/DDBJ whole genome shotgun (WGS) entry which is preliminary data.</text>
</comment>
<dbReference type="InterPro" id="IPR005674">
    <property type="entry name" value="CocE/Ser_esterase"/>
</dbReference>
<dbReference type="PANTHER" id="PTHR43056">
    <property type="entry name" value="PEPTIDASE S9 PROLYL OLIGOPEPTIDASE"/>
    <property type="match status" value="1"/>
</dbReference>
<evidence type="ECO:0000259" key="2">
    <source>
        <dbReference type="SMART" id="SM00939"/>
    </source>
</evidence>
<dbReference type="EMBL" id="QNQT01000011">
    <property type="protein sequence ID" value="RDU35313.1"/>
    <property type="molecule type" value="Genomic_DNA"/>
</dbReference>
<dbReference type="NCBIfam" id="TIGR00976">
    <property type="entry name" value="CocE_NonD"/>
    <property type="match status" value="1"/>
</dbReference>
<protein>
    <submittedName>
        <fullName evidence="3">Peptidase S15</fullName>
    </submittedName>
</protein>
<dbReference type="Gene3D" id="3.40.50.1820">
    <property type="entry name" value="alpha/beta hydrolase"/>
    <property type="match status" value="1"/>
</dbReference>
<sequence length="683" mass="77031">MVFNVRDSQLSIKTDFPRNIREIEHVWISMSDGTRLSARIWLPEDAEQNPVPAILEYIPYRKNDFTALRDSIRHPYFAGHGYASIRVDMRGSGDSDGILYDEYLPQEQDDALEVLSWIAEQPWSTGSVGMIGKSWGGFNGLQVAARRHPSLKAIITLCSTDDRYADDVHYMGGAVLASDMLWWASTMLVYNGRPADPAIVGEAWRESWLERLEKTPPFVEEWMLHQRRDAYWKHGSVCEDYSDITIPVFAVGGWADGYTNAIFRLLEGLPGPRKGLIGPWAHEYPEVAVPGPAIGFLQECIRWWDHWLKGINTGIMEEPMLRAWMQESVLPQVDYDERPGRWVAEDSWPSENSKPSEFWLAGDGLSASVPEKAQEAIVSSVQQHGLYAGVWCPFGQPGDLASDQRLEDGLSSCFSSEPLKEPMEILGFPEVEVELSSDKPYALLAVRLCDVSPTGESTLVSWGMLNLTHRESHEFPSALVPGERYKVKVRLNAIGHVLPVGHRWRIALSPTYWPHAWPSPEPATLTVFPGENTKLVLPVRRPCELDGSLPEFGPPETAAVAEREILRVESRSRKVHNDLINGVWVLDDYSDEGARRLPHNGLEYGSTNRNIYTIKENDPLSAEVRCEWTLDVGRGDWQTSLKSVSVMSADEGHFYLMNELTAFEGKEQVFTKTWKTAIPRDLV</sequence>
<dbReference type="OrthoDB" id="319764at2"/>
<dbReference type="InterPro" id="IPR050585">
    <property type="entry name" value="Xaa-Pro_dipeptidyl-ppase/CocE"/>
</dbReference>
<dbReference type="SUPFAM" id="SSF49785">
    <property type="entry name" value="Galactose-binding domain-like"/>
    <property type="match status" value="1"/>
</dbReference>
<dbReference type="SMART" id="SM00939">
    <property type="entry name" value="PepX_C"/>
    <property type="match status" value="1"/>
</dbReference>
<dbReference type="Proteomes" id="UP000257144">
    <property type="component" value="Unassembled WGS sequence"/>
</dbReference>
<dbReference type="InterPro" id="IPR000383">
    <property type="entry name" value="Xaa-Pro-like_dom"/>
</dbReference>
<organism evidence="3 4">
    <name type="scientific">Neobacillus piezotolerans</name>
    <dbReference type="NCBI Taxonomy" id="2259171"/>
    <lineage>
        <taxon>Bacteria</taxon>
        <taxon>Bacillati</taxon>
        <taxon>Bacillota</taxon>
        <taxon>Bacilli</taxon>
        <taxon>Bacillales</taxon>
        <taxon>Bacillaceae</taxon>
        <taxon>Neobacillus</taxon>
    </lineage>
</organism>
<dbReference type="Pfam" id="PF02129">
    <property type="entry name" value="Peptidase_S15"/>
    <property type="match status" value="1"/>
</dbReference>
<dbReference type="PANTHER" id="PTHR43056:SF10">
    <property type="entry name" value="COCE_NOND FAMILY, PUTATIVE (AFU_ORTHOLOGUE AFUA_7G00600)-RELATED"/>
    <property type="match status" value="1"/>
</dbReference>
<name>A0A3D8GLK6_9BACI</name>
<proteinExistence type="predicted"/>
<dbReference type="Pfam" id="PF08530">
    <property type="entry name" value="PepX_C"/>
    <property type="match status" value="1"/>
</dbReference>
<dbReference type="Gene3D" id="2.60.120.260">
    <property type="entry name" value="Galactose-binding domain-like"/>
    <property type="match status" value="1"/>
</dbReference>
<gene>
    <name evidence="3" type="ORF">DRW41_18695</name>
</gene>
<reference evidence="3 4" key="1">
    <citation type="submission" date="2018-07" db="EMBL/GenBank/DDBJ databases">
        <title>Bacillus sp. YLB-04 draft genome sequence.</title>
        <authorList>
            <person name="Yu L."/>
            <person name="Tang X."/>
        </authorList>
    </citation>
    <scope>NUCLEOTIDE SEQUENCE [LARGE SCALE GENOMIC DNA]</scope>
    <source>
        <strain evidence="3 4">YLB-04</strain>
    </source>
</reference>
<dbReference type="InterPro" id="IPR029058">
    <property type="entry name" value="AB_hydrolase_fold"/>
</dbReference>
<feature type="domain" description="Xaa-Pro dipeptidyl-peptidase C-terminal" evidence="2">
    <location>
        <begin position="301"/>
        <end position="546"/>
    </location>
</feature>
<evidence type="ECO:0000313" key="4">
    <source>
        <dbReference type="Proteomes" id="UP000257144"/>
    </source>
</evidence>
<dbReference type="GO" id="GO:0008239">
    <property type="term" value="F:dipeptidyl-peptidase activity"/>
    <property type="evidence" value="ECO:0007669"/>
    <property type="project" value="InterPro"/>
</dbReference>
<keyword evidence="4" id="KW-1185">Reference proteome</keyword>
<evidence type="ECO:0000256" key="1">
    <source>
        <dbReference type="ARBA" id="ARBA00022801"/>
    </source>
</evidence>
<dbReference type="Gene3D" id="1.10.3020.10">
    <property type="entry name" value="alpha-amino acid ester hydrolase ( Helical cap domain)"/>
    <property type="match status" value="1"/>
</dbReference>
<evidence type="ECO:0000313" key="3">
    <source>
        <dbReference type="EMBL" id="RDU35313.1"/>
    </source>
</evidence>